<proteinExistence type="predicted"/>
<dbReference type="EMBL" id="QGTR01000002">
    <property type="protein sequence ID" value="PWW01903.1"/>
    <property type="molecule type" value="Genomic_DNA"/>
</dbReference>
<evidence type="ECO:0000313" key="1">
    <source>
        <dbReference type="EMBL" id="PWW01903.1"/>
    </source>
</evidence>
<comment type="caution">
    <text evidence="1">The sequence shown here is derived from an EMBL/GenBank/DDBJ whole genome shotgun (WGS) entry which is preliminary data.</text>
</comment>
<reference evidence="1 2" key="1">
    <citation type="submission" date="2018-05" db="EMBL/GenBank/DDBJ databases">
        <title>Genomic Encyclopedia of Type Strains, Phase IV (KMG-IV): sequencing the most valuable type-strain genomes for metagenomic binning, comparative biology and taxonomic classification.</title>
        <authorList>
            <person name="Goeker M."/>
        </authorList>
    </citation>
    <scope>NUCLEOTIDE SEQUENCE [LARGE SCALE GENOMIC DNA]</scope>
    <source>
        <strain evidence="1 2">DSM 16791</strain>
    </source>
</reference>
<protein>
    <submittedName>
        <fullName evidence="1">Uncharacterized protein</fullName>
    </submittedName>
</protein>
<organism evidence="1 2">
    <name type="scientific">Hoeflea marina</name>
    <dbReference type="NCBI Taxonomy" id="274592"/>
    <lineage>
        <taxon>Bacteria</taxon>
        <taxon>Pseudomonadati</taxon>
        <taxon>Pseudomonadota</taxon>
        <taxon>Alphaproteobacteria</taxon>
        <taxon>Hyphomicrobiales</taxon>
        <taxon>Rhizobiaceae</taxon>
        <taxon>Hoeflea</taxon>
    </lineage>
</organism>
<keyword evidence="2" id="KW-1185">Reference proteome</keyword>
<accession>A0A317PN00</accession>
<dbReference type="PIRSF" id="PIRSF032064">
    <property type="entry name" value="UCP032064"/>
    <property type="match status" value="1"/>
</dbReference>
<dbReference type="Pfam" id="PF05258">
    <property type="entry name" value="DciA"/>
    <property type="match status" value="1"/>
</dbReference>
<dbReference type="AlphaFoldDB" id="A0A317PN00"/>
<name>A0A317PN00_9HYPH</name>
<sequence>MAKPTHPGMTRQIAEIANGLIDPILAKRAGINTLLLASWGEIVGQQFADCSRPERIRWPRQDGPDERGGGFAPGVLTVACEGSRALFLMHQEAELIGRVNGFFGFPAITQIRIVQKAISQPSAKPGLRPLDSLERKRLADLLADVEDPRLRESLERLGKGVIGRRPKRG</sequence>
<dbReference type="InterPro" id="IPR007922">
    <property type="entry name" value="DciA-like"/>
</dbReference>
<evidence type="ECO:0000313" key="2">
    <source>
        <dbReference type="Proteomes" id="UP000246352"/>
    </source>
</evidence>
<dbReference type="InterPro" id="IPR010593">
    <property type="entry name" value="DUF1159"/>
</dbReference>
<dbReference type="Proteomes" id="UP000246352">
    <property type="component" value="Unassembled WGS sequence"/>
</dbReference>
<gene>
    <name evidence="1" type="ORF">DFR52_102567</name>
</gene>